<keyword evidence="1" id="KW-0472">Membrane</keyword>
<feature type="transmembrane region" description="Helical" evidence="1">
    <location>
        <begin position="255"/>
        <end position="274"/>
    </location>
</feature>
<reference evidence="2 3" key="1">
    <citation type="submission" date="2023-09" db="EMBL/GenBank/DDBJ databases">
        <title>Nesidiocoris tenuis whole genome shotgun sequence.</title>
        <authorList>
            <person name="Shibata T."/>
            <person name="Shimoda M."/>
            <person name="Kobayashi T."/>
            <person name="Uehara T."/>
        </authorList>
    </citation>
    <scope>NUCLEOTIDE SEQUENCE [LARGE SCALE GENOMIC DNA]</scope>
    <source>
        <strain evidence="2 3">Japan</strain>
    </source>
</reference>
<dbReference type="Pfam" id="PF15993">
    <property type="entry name" value="Fuseless"/>
    <property type="match status" value="1"/>
</dbReference>
<feature type="transmembrane region" description="Helical" evidence="1">
    <location>
        <begin position="128"/>
        <end position="147"/>
    </location>
</feature>
<dbReference type="Proteomes" id="UP001307889">
    <property type="component" value="Chromosome 1"/>
</dbReference>
<accession>A0ABN7A588</accession>
<feature type="transmembrane region" description="Helical" evidence="1">
    <location>
        <begin position="20"/>
        <end position="43"/>
    </location>
</feature>
<dbReference type="EMBL" id="AP028909">
    <property type="protein sequence ID" value="BES87234.1"/>
    <property type="molecule type" value="Genomic_DNA"/>
</dbReference>
<evidence type="ECO:0000313" key="3">
    <source>
        <dbReference type="Proteomes" id="UP001307889"/>
    </source>
</evidence>
<feature type="transmembrane region" description="Helical" evidence="1">
    <location>
        <begin position="63"/>
        <end position="83"/>
    </location>
</feature>
<name>A0ABN7A588_9HEMI</name>
<evidence type="ECO:0000256" key="1">
    <source>
        <dbReference type="SAM" id="Phobius"/>
    </source>
</evidence>
<protein>
    <submittedName>
        <fullName evidence="2">Uncharacterized protein</fullName>
    </submittedName>
</protein>
<feature type="transmembrane region" description="Helical" evidence="1">
    <location>
        <begin position="95"/>
        <end position="116"/>
    </location>
</feature>
<sequence>MRGSTAGISDGLKGSSKSHYRLLTFLDLTLSTLVIAPLVVSYWRGTWGLVDQLVYPNDPTRSAIVSCVFGYAGTAALTVAQNFLGELLHPNTHRLTYYVSSRIYTAVFGFVCVNHWRGGWMLLDLHAGTSPAAVGSVTAAAVVGLAASRTLRNLSAPPFAIAADRREGYFEVPRAFKDSNQNISWYILDCVFSVCVVGTLVVFVWRGHWSLLEIYLYPGQPGKSAFASIVIGYILVIITFLLQPVMKYLARTLTGIIRLLVVDIYLLISFSGTINVWRGIWNCLNYYFLPTMPLLSYFITHSLCFLLLVLINSSNSILVRGVYIDGQEAGEQCVDFPCYYIRLFFQEKRKKKLMKSSEQRRLSHKPAENDNLLIGGKTQEVVSNHSTNPSAV</sequence>
<dbReference type="PANTHER" id="PTHR35270">
    <property type="entry name" value="FUSELESS, ISOFORM A"/>
    <property type="match status" value="1"/>
</dbReference>
<feature type="transmembrane region" description="Helical" evidence="1">
    <location>
        <begin position="183"/>
        <end position="205"/>
    </location>
</feature>
<gene>
    <name evidence="2" type="ORF">NTJ_00039</name>
</gene>
<dbReference type="PANTHER" id="PTHR35270:SF2">
    <property type="entry name" value="FUSELESS, ISOFORM A"/>
    <property type="match status" value="1"/>
</dbReference>
<feature type="transmembrane region" description="Helical" evidence="1">
    <location>
        <begin position="294"/>
        <end position="311"/>
    </location>
</feature>
<keyword evidence="1" id="KW-1133">Transmembrane helix</keyword>
<keyword evidence="3" id="KW-1185">Reference proteome</keyword>
<dbReference type="InterPro" id="IPR032751">
    <property type="entry name" value="Fuseless"/>
</dbReference>
<keyword evidence="1" id="KW-0812">Transmembrane</keyword>
<evidence type="ECO:0000313" key="2">
    <source>
        <dbReference type="EMBL" id="BES87234.1"/>
    </source>
</evidence>
<proteinExistence type="predicted"/>
<feature type="transmembrane region" description="Helical" evidence="1">
    <location>
        <begin position="225"/>
        <end position="243"/>
    </location>
</feature>
<organism evidence="2 3">
    <name type="scientific">Nesidiocoris tenuis</name>
    <dbReference type="NCBI Taxonomy" id="355587"/>
    <lineage>
        <taxon>Eukaryota</taxon>
        <taxon>Metazoa</taxon>
        <taxon>Ecdysozoa</taxon>
        <taxon>Arthropoda</taxon>
        <taxon>Hexapoda</taxon>
        <taxon>Insecta</taxon>
        <taxon>Pterygota</taxon>
        <taxon>Neoptera</taxon>
        <taxon>Paraneoptera</taxon>
        <taxon>Hemiptera</taxon>
        <taxon>Heteroptera</taxon>
        <taxon>Panheteroptera</taxon>
        <taxon>Cimicomorpha</taxon>
        <taxon>Miridae</taxon>
        <taxon>Dicyphina</taxon>
        <taxon>Nesidiocoris</taxon>
    </lineage>
</organism>